<evidence type="ECO:0000256" key="6">
    <source>
        <dbReference type="ARBA" id="ARBA00023015"/>
    </source>
</evidence>
<dbReference type="Pfam" id="PF00628">
    <property type="entry name" value="PHD"/>
    <property type="match status" value="1"/>
</dbReference>
<evidence type="ECO:0000256" key="8">
    <source>
        <dbReference type="ARBA" id="ARBA00023242"/>
    </source>
</evidence>
<dbReference type="EMBL" id="LWCA01000945">
    <property type="protein sequence ID" value="OAF66395.1"/>
    <property type="molecule type" value="Genomic_DNA"/>
</dbReference>
<keyword evidence="12" id="KW-1185">Reference proteome</keyword>
<dbReference type="InterPro" id="IPR019786">
    <property type="entry name" value="Zinc_finger_PHD-type_CS"/>
</dbReference>
<dbReference type="PANTHER" id="PTHR45888">
    <property type="entry name" value="HL01030P-RELATED"/>
    <property type="match status" value="1"/>
</dbReference>
<dbReference type="InterPro" id="IPR001965">
    <property type="entry name" value="Znf_PHD"/>
</dbReference>
<keyword evidence="4 9" id="KW-0863">Zinc-finger</keyword>
<dbReference type="PROSITE" id="PS01359">
    <property type="entry name" value="ZF_PHD_1"/>
    <property type="match status" value="1"/>
</dbReference>
<evidence type="ECO:0000256" key="1">
    <source>
        <dbReference type="ARBA" id="ARBA00004123"/>
    </source>
</evidence>
<evidence type="ECO:0000259" key="10">
    <source>
        <dbReference type="PROSITE" id="PS50016"/>
    </source>
</evidence>
<gene>
    <name evidence="11" type="ORF">A3Q56_05877</name>
</gene>
<dbReference type="SUPFAM" id="SSF57903">
    <property type="entry name" value="FYVE/PHD zinc finger"/>
    <property type="match status" value="1"/>
</dbReference>
<evidence type="ECO:0000256" key="7">
    <source>
        <dbReference type="ARBA" id="ARBA00023163"/>
    </source>
</evidence>
<evidence type="ECO:0000313" key="11">
    <source>
        <dbReference type="EMBL" id="OAF66395.1"/>
    </source>
</evidence>
<protein>
    <recommendedName>
        <fullName evidence="10">PHD-type domain-containing protein</fullName>
    </recommendedName>
</protein>
<dbReference type="OrthoDB" id="1903104at2759"/>
<dbReference type="FunFam" id="3.30.40.10:FF:000005">
    <property type="entry name" value="zinc finger protein isoform X1"/>
    <property type="match status" value="1"/>
</dbReference>
<evidence type="ECO:0000256" key="3">
    <source>
        <dbReference type="ARBA" id="ARBA00022737"/>
    </source>
</evidence>
<dbReference type="Proteomes" id="UP000078046">
    <property type="component" value="Unassembled WGS sequence"/>
</dbReference>
<accession>A0A177AWN5</accession>
<keyword evidence="3" id="KW-0677">Repeat</keyword>
<comment type="subcellular location">
    <subcellularLocation>
        <location evidence="1">Nucleus</location>
    </subcellularLocation>
</comment>
<keyword evidence="7" id="KW-0804">Transcription</keyword>
<dbReference type="Gene3D" id="3.30.40.10">
    <property type="entry name" value="Zinc/RING finger domain, C3HC4 (zinc finger)"/>
    <property type="match status" value="1"/>
</dbReference>
<keyword evidence="5" id="KW-0862">Zinc</keyword>
<evidence type="ECO:0000256" key="2">
    <source>
        <dbReference type="ARBA" id="ARBA00022723"/>
    </source>
</evidence>
<sequence length="93" mass="10901">MPAKPHTSCLKFNTSMKAQILTYPWQCIECKTCWVCKLSDNDEKMLFCDGCDRGYHMYCLNPPMENPPDEKWICLLCYKNQSNMNFNFNVGDN</sequence>
<organism evidence="11 12">
    <name type="scientific">Intoshia linei</name>
    <dbReference type="NCBI Taxonomy" id="1819745"/>
    <lineage>
        <taxon>Eukaryota</taxon>
        <taxon>Metazoa</taxon>
        <taxon>Spiralia</taxon>
        <taxon>Lophotrochozoa</taxon>
        <taxon>Mesozoa</taxon>
        <taxon>Orthonectida</taxon>
        <taxon>Rhopaluridae</taxon>
        <taxon>Intoshia</taxon>
    </lineage>
</organism>
<keyword evidence="2" id="KW-0479">Metal-binding</keyword>
<reference evidence="11 12" key="1">
    <citation type="submission" date="2016-04" db="EMBL/GenBank/DDBJ databases">
        <title>The genome of Intoshia linei affirms orthonectids as highly simplified spiralians.</title>
        <authorList>
            <person name="Mikhailov K.V."/>
            <person name="Slusarev G.S."/>
            <person name="Nikitin M.A."/>
            <person name="Logacheva M.D."/>
            <person name="Penin A."/>
            <person name="Aleoshin V."/>
            <person name="Panchin Y.V."/>
        </authorList>
    </citation>
    <scope>NUCLEOTIDE SEQUENCE [LARGE SCALE GENOMIC DNA]</scope>
    <source>
        <strain evidence="11">Intl2013</strain>
        <tissue evidence="11">Whole animal</tissue>
    </source>
</reference>
<proteinExistence type="predicted"/>
<evidence type="ECO:0000256" key="5">
    <source>
        <dbReference type="ARBA" id="ARBA00022833"/>
    </source>
</evidence>
<comment type="caution">
    <text evidence="11">The sequence shown here is derived from an EMBL/GenBank/DDBJ whole genome shotgun (WGS) entry which is preliminary data.</text>
</comment>
<dbReference type="InterPro" id="IPR019787">
    <property type="entry name" value="Znf_PHD-finger"/>
</dbReference>
<evidence type="ECO:0000256" key="9">
    <source>
        <dbReference type="PROSITE-ProRule" id="PRU00146"/>
    </source>
</evidence>
<evidence type="ECO:0000256" key="4">
    <source>
        <dbReference type="ARBA" id="ARBA00022771"/>
    </source>
</evidence>
<dbReference type="GO" id="GO:0008270">
    <property type="term" value="F:zinc ion binding"/>
    <property type="evidence" value="ECO:0007669"/>
    <property type="project" value="UniProtKB-KW"/>
</dbReference>
<name>A0A177AWN5_9BILA</name>
<dbReference type="InterPro" id="IPR013083">
    <property type="entry name" value="Znf_RING/FYVE/PHD"/>
</dbReference>
<dbReference type="InterPro" id="IPR011011">
    <property type="entry name" value="Znf_FYVE_PHD"/>
</dbReference>
<dbReference type="AlphaFoldDB" id="A0A177AWN5"/>
<dbReference type="PROSITE" id="PS50016">
    <property type="entry name" value="ZF_PHD_2"/>
    <property type="match status" value="1"/>
</dbReference>
<dbReference type="SMART" id="SM00249">
    <property type="entry name" value="PHD"/>
    <property type="match status" value="1"/>
</dbReference>
<feature type="domain" description="PHD-type" evidence="10">
    <location>
        <begin position="30"/>
        <end position="80"/>
    </location>
</feature>
<keyword evidence="8" id="KW-0539">Nucleus</keyword>
<evidence type="ECO:0000313" key="12">
    <source>
        <dbReference type="Proteomes" id="UP000078046"/>
    </source>
</evidence>
<dbReference type="PANTHER" id="PTHR45888:SF4">
    <property type="entry name" value="PHD FINGER PROTEIN 10"/>
    <property type="match status" value="1"/>
</dbReference>
<keyword evidence="6" id="KW-0805">Transcription regulation</keyword>
<dbReference type="GO" id="GO:0005634">
    <property type="term" value="C:nucleus"/>
    <property type="evidence" value="ECO:0007669"/>
    <property type="project" value="UniProtKB-SubCell"/>
</dbReference>